<evidence type="ECO:0000313" key="7">
    <source>
        <dbReference type="EMBL" id="CAH0365694.1"/>
    </source>
</evidence>
<evidence type="ECO:0000256" key="2">
    <source>
        <dbReference type="ARBA" id="ARBA00007441"/>
    </source>
</evidence>
<dbReference type="InterPro" id="IPR051326">
    <property type="entry name" value="Kynurenine-oxoglutarate_AT"/>
</dbReference>
<dbReference type="PANTHER" id="PTHR43807">
    <property type="entry name" value="FI04487P"/>
    <property type="match status" value="1"/>
</dbReference>
<dbReference type="GO" id="GO:0016212">
    <property type="term" value="F:kynurenine-oxoglutarate transaminase activity"/>
    <property type="evidence" value="ECO:0007669"/>
    <property type="project" value="TreeGrafter"/>
</dbReference>
<dbReference type="InterPro" id="IPR015424">
    <property type="entry name" value="PyrdxlP-dep_Trfase"/>
</dbReference>
<comment type="caution">
    <text evidence="7">The sequence shown here is derived from an EMBL/GenBank/DDBJ whole genome shotgun (WGS) entry which is preliminary data.</text>
</comment>
<name>A0A8J2WSN7_9STRA</name>
<dbReference type="SUPFAM" id="SSF53383">
    <property type="entry name" value="PLP-dependent transferases"/>
    <property type="match status" value="1"/>
</dbReference>
<dbReference type="InterPro" id="IPR004838">
    <property type="entry name" value="NHTrfase_class1_PyrdxlP-BS"/>
</dbReference>
<evidence type="ECO:0000256" key="1">
    <source>
        <dbReference type="ARBA" id="ARBA00001933"/>
    </source>
</evidence>
<dbReference type="PROSITE" id="PS00105">
    <property type="entry name" value="AA_TRANSFER_CLASS_1"/>
    <property type="match status" value="1"/>
</dbReference>
<dbReference type="EMBL" id="CAKKNE010000001">
    <property type="protein sequence ID" value="CAH0365694.1"/>
    <property type="molecule type" value="Genomic_DNA"/>
</dbReference>
<dbReference type="InterPro" id="IPR004839">
    <property type="entry name" value="Aminotransferase_I/II_large"/>
</dbReference>
<dbReference type="PANTHER" id="PTHR43807:SF20">
    <property type="entry name" value="FI04487P"/>
    <property type="match status" value="1"/>
</dbReference>
<keyword evidence="8" id="KW-1185">Reference proteome</keyword>
<dbReference type="Gene3D" id="3.40.640.10">
    <property type="entry name" value="Type I PLP-dependent aspartate aminotransferase-like (Major domain)"/>
    <property type="match status" value="1"/>
</dbReference>
<dbReference type="Proteomes" id="UP000789595">
    <property type="component" value="Unassembled WGS sequence"/>
</dbReference>
<dbReference type="OrthoDB" id="7042322at2759"/>
<feature type="domain" description="Aminotransferase class I/classII large" evidence="6">
    <location>
        <begin position="40"/>
        <end position="385"/>
    </location>
</feature>
<dbReference type="Gene3D" id="3.90.1150.10">
    <property type="entry name" value="Aspartate Aminotransferase, domain 1"/>
    <property type="match status" value="1"/>
</dbReference>
<evidence type="ECO:0000256" key="5">
    <source>
        <dbReference type="ARBA" id="ARBA00022898"/>
    </source>
</evidence>
<comment type="similarity">
    <text evidence="2">Belongs to the class-I pyridoxal-phosphate-dependent aminotransferase family.</text>
</comment>
<keyword evidence="5" id="KW-0663">Pyridoxal phosphate</keyword>
<evidence type="ECO:0000256" key="3">
    <source>
        <dbReference type="ARBA" id="ARBA00022576"/>
    </source>
</evidence>
<reference evidence="7" key="1">
    <citation type="submission" date="2021-11" db="EMBL/GenBank/DDBJ databases">
        <authorList>
            <consortium name="Genoscope - CEA"/>
            <person name="William W."/>
        </authorList>
    </citation>
    <scope>NUCLEOTIDE SEQUENCE</scope>
</reference>
<evidence type="ECO:0000313" key="8">
    <source>
        <dbReference type="Proteomes" id="UP000789595"/>
    </source>
</evidence>
<comment type="cofactor">
    <cofactor evidence="1">
        <name>pyridoxal 5'-phosphate</name>
        <dbReference type="ChEBI" id="CHEBI:597326"/>
    </cofactor>
</comment>
<dbReference type="InterPro" id="IPR015421">
    <property type="entry name" value="PyrdxlP-dep_Trfase_major"/>
</dbReference>
<evidence type="ECO:0000256" key="4">
    <source>
        <dbReference type="ARBA" id="ARBA00022679"/>
    </source>
</evidence>
<organism evidence="7 8">
    <name type="scientific">Pelagomonas calceolata</name>
    <dbReference type="NCBI Taxonomy" id="35677"/>
    <lineage>
        <taxon>Eukaryota</taxon>
        <taxon>Sar</taxon>
        <taxon>Stramenopiles</taxon>
        <taxon>Ochrophyta</taxon>
        <taxon>Pelagophyceae</taxon>
        <taxon>Pelagomonadales</taxon>
        <taxon>Pelagomonadaceae</taxon>
        <taxon>Pelagomonas</taxon>
    </lineage>
</organism>
<accession>A0A8J2WSN7</accession>
<dbReference type="InterPro" id="IPR015422">
    <property type="entry name" value="PyrdxlP-dep_Trfase_small"/>
</dbReference>
<dbReference type="CDD" id="cd00609">
    <property type="entry name" value="AAT_like"/>
    <property type="match status" value="1"/>
</dbReference>
<dbReference type="AlphaFoldDB" id="A0A8J2WSN7"/>
<dbReference type="GO" id="GO:0030170">
    <property type="term" value="F:pyridoxal phosphate binding"/>
    <property type="evidence" value="ECO:0007669"/>
    <property type="project" value="InterPro"/>
</dbReference>
<evidence type="ECO:0000259" key="6">
    <source>
        <dbReference type="Pfam" id="PF00155"/>
    </source>
</evidence>
<gene>
    <name evidence="7" type="ORF">PECAL_1P21440</name>
</gene>
<dbReference type="Pfam" id="PF00155">
    <property type="entry name" value="Aminotran_1_2"/>
    <property type="match status" value="1"/>
</dbReference>
<proteinExistence type="inferred from homology"/>
<keyword evidence="4" id="KW-0808">Transferase</keyword>
<sequence length="394" mass="42381">MRPLLRTAARPLRRAVLMRLSSTGALWTKLNELGARPGAINMGQGFPDFAGSAVARDAAKAALDVPALNQYAPINGLAELRDEIRNFYERSYGSTYDDDEVVVTTSGQEALVAALKACFTEERRGVVVMEPFYPFLAPAIAAAGGVMQPARLGHGFVLDEAALDAAADATTACAVLNTPHNPTGRVFSATEIDAFASFCERQNIYAVADEVYEHAVFPGRTHHRLADRLRDRTISLSSAGKLFSLTGWRVGWALAPRDLALKVSNAHTALTYSAPTPLQKGVAEALKAEDGSFDGVPFTFHRNAEMLAAALNARGLDVFPPEGGYFLCANCHEPAMGFVEKLAFDTGVVCTPLSVFYATPPAEDTWVRFTICKSAAHVDRACEALAPDAWLNKS</sequence>
<protein>
    <recommendedName>
        <fullName evidence="6">Aminotransferase class I/classII large domain-containing protein</fullName>
    </recommendedName>
</protein>
<dbReference type="GO" id="GO:0005737">
    <property type="term" value="C:cytoplasm"/>
    <property type="evidence" value="ECO:0007669"/>
    <property type="project" value="TreeGrafter"/>
</dbReference>
<keyword evidence="3" id="KW-0032">Aminotransferase</keyword>